<dbReference type="EMBL" id="JAQLOI010000001">
    <property type="protein sequence ID" value="MDB1122503.1"/>
    <property type="molecule type" value="Genomic_DNA"/>
</dbReference>
<evidence type="ECO:0000256" key="11">
    <source>
        <dbReference type="SAM" id="Phobius"/>
    </source>
</evidence>
<proteinExistence type="inferred from homology"/>
<dbReference type="Pfam" id="PF11356">
    <property type="entry name" value="T2SSC"/>
    <property type="match status" value="1"/>
</dbReference>
<dbReference type="NCBIfam" id="TIGR01713">
    <property type="entry name" value="typeII_sec_gspC"/>
    <property type="match status" value="1"/>
</dbReference>
<keyword evidence="3" id="KW-0813">Transport</keyword>
<dbReference type="SUPFAM" id="SSF50156">
    <property type="entry name" value="PDZ domain-like"/>
    <property type="match status" value="1"/>
</dbReference>
<dbReference type="Proteomes" id="UP001210678">
    <property type="component" value="Unassembled WGS sequence"/>
</dbReference>
<feature type="region of interest" description="Disordered" evidence="10">
    <location>
        <begin position="186"/>
        <end position="213"/>
    </location>
</feature>
<name>A0ABT4YMW5_9VIBR</name>
<evidence type="ECO:0000259" key="12">
    <source>
        <dbReference type="Pfam" id="PF11356"/>
    </source>
</evidence>
<evidence type="ECO:0000256" key="3">
    <source>
        <dbReference type="ARBA" id="ARBA00022448"/>
    </source>
</evidence>
<comment type="similarity">
    <text evidence="2">Belongs to the GSP C family.</text>
</comment>
<feature type="domain" description="Type II secretion system protein GspC N-terminal" evidence="12">
    <location>
        <begin position="35"/>
        <end position="175"/>
    </location>
</feature>
<reference evidence="13 14" key="1">
    <citation type="submission" date="2023-01" db="EMBL/GenBank/DDBJ databases">
        <title>Vibrio sp. KJ40-1 sp.nov, isolated from marine algae.</title>
        <authorList>
            <person name="Butt M."/>
            <person name="Kim J.M.J."/>
            <person name="Jeon C.O.C."/>
        </authorList>
    </citation>
    <scope>NUCLEOTIDE SEQUENCE [LARGE SCALE GENOMIC DNA]</scope>
    <source>
        <strain evidence="13 14">KJ40-1</strain>
    </source>
</reference>
<keyword evidence="5" id="KW-0997">Cell inner membrane</keyword>
<dbReference type="InterPro" id="IPR024961">
    <property type="entry name" value="T2SS_GspC_N"/>
</dbReference>
<sequence>MSSVLSRTSFSGLTEKCFRVFAASQSKFSSLVTLILVCLSAWLAGQTIWYFLAEKTVVSKWSAQPVNAQISSESEGVDVSTLLDAALFGRQDEQVKNVVAAPVVQDAPKTRLNLVLVGAVSSSVMESSLAVIANQGSQATYGIGEKIEGTQAKLKRVFIDRVIIDNAGRDETLMLEGIDYKKVSPPEAERASNAAVREVGNNPEPSESEMESIRAEVLEDPQKILQYIRLSQVKKDGKLIGYRIRPGKQRALFDSAGLKNGDIATSLNGEDLTDPASMGKVWQSMSEMTEFNLTVERDGQTHEVFIAF</sequence>
<dbReference type="InterPro" id="IPR036034">
    <property type="entry name" value="PDZ_sf"/>
</dbReference>
<organism evidence="13 14">
    <name type="scientific">Vibrio algarum</name>
    <dbReference type="NCBI Taxonomy" id="3020714"/>
    <lineage>
        <taxon>Bacteria</taxon>
        <taxon>Pseudomonadati</taxon>
        <taxon>Pseudomonadota</taxon>
        <taxon>Gammaproteobacteria</taxon>
        <taxon>Vibrionales</taxon>
        <taxon>Vibrionaceae</taxon>
        <taxon>Vibrio</taxon>
    </lineage>
</organism>
<keyword evidence="7" id="KW-0653">Protein transport</keyword>
<comment type="subcellular location">
    <subcellularLocation>
        <location evidence="1">Cell inner membrane</location>
    </subcellularLocation>
</comment>
<keyword evidence="8 11" id="KW-1133">Transmembrane helix</keyword>
<evidence type="ECO:0000313" key="13">
    <source>
        <dbReference type="EMBL" id="MDB1122503.1"/>
    </source>
</evidence>
<evidence type="ECO:0000256" key="10">
    <source>
        <dbReference type="SAM" id="MobiDB-lite"/>
    </source>
</evidence>
<keyword evidence="9 11" id="KW-0472">Membrane</keyword>
<evidence type="ECO:0000256" key="9">
    <source>
        <dbReference type="ARBA" id="ARBA00023136"/>
    </source>
</evidence>
<protein>
    <submittedName>
        <fullName evidence="13">Type II secretion system protein GspC</fullName>
    </submittedName>
</protein>
<comment type="caution">
    <text evidence="13">The sequence shown here is derived from an EMBL/GenBank/DDBJ whole genome shotgun (WGS) entry which is preliminary data.</text>
</comment>
<evidence type="ECO:0000256" key="7">
    <source>
        <dbReference type="ARBA" id="ARBA00022927"/>
    </source>
</evidence>
<evidence type="ECO:0000313" key="14">
    <source>
        <dbReference type="Proteomes" id="UP001210678"/>
    </source>
</evidence>
<evidence type="ECO:0000256" key="5">
    <source>
        <dbReference type="ARBA" id="ARBA00022519"/>
    </source>
</evidence>
<dbReference type="InterPro" id="IPR001639">
    <property type="entry name" value="T2SS_protein-GspC"/>
</dbReference>
<evidence type="ECO:0000256" key="2">
    <source>
        <dbReference type="ARBA" id="ARBA00007986"/>
    </source>
</evidence>
<gene>
    <name evidence="13" type="primary">gspC</name>
    <name evidence="13" type="ORF">PGX00_01575</name>
</gene>
<keyword evidence="4" id="KW-1003">Cell membrane</keyword>
<accession>A0ABT4YMW5</accession>
<keyword evidence="14" id="KW-1185">Reference proteome</keyword>
<dbReference type="Gene3D" id="2.30.30.830">
    <property type="match status" value="1"/>
</dbReference>
<evidence type="ECO:0000256" key="4">
    <source>
        <dbReference type="ARBA" id="ARBA00022475"/>
    </source>
</evidence>
<feature type="transmembrane region" description="Helical" evidence="11">
    <location>
        <begin position="28"/>
        <end position="52"/>
    </location>
</feature>
<evidence type="ECO:0000256" key="8">
    <source>
        <dbReference type="ARBA" id="ARBA00022989"/>
    </source>
</evidence>
<keyword evidence="6 11" id="KW-0812">Transmembrane</keyword>
<evidence type="ECO:0000256" key="6">
    <source>
        <dbReference type="ARBA" id="ARBA00022692"/>
    </source>
</evidence>
<dbReference type="RefSeq" id="WP_272132351.1">
    <property type="nucleotide sequence ID" value="NZ_JAQLOI010000001.1"/>
</dbReference>
<evidence type="ECO:0000256" key="1">
    <source>
        <dbReference type="ARBA" id="ARBA00004533"/>
    </source>
</evidence>
<dbReference type="Gene3D" id="2.30.42.10">
    <property type="match status" value="1"/>
</dbReference>